<protein>
    <submittedName>
        <fullName evidence="1">PAS domain-containing protein</fullName>
    </submittedName>
</protein>
<keyword evidence="2" id="KW-1185">Reference proteome</keyword>
<name>A0A934QJ46_9PROT</name>
<sequence length="202" mass="23299">MAPQCHGHTFKRKRIAVLPNQACPIQSSALRAVARWWISAYTPDRLPSRREIDLDAIRHALPYVWLVEHVPDDESFRYRLSGEHVNVVFGFSLRGKRLCDIIEPHMLDTVRQRYLHVLNTPGVVYAVGRVYMRIGGYREGERLILPLSDDGVKATHLFGVTDYGGGRRENWEQPPEYMDERFLEIDDVRAWGPALSLDDMTL</sequence>
<reference evidence="1" key="2">
    <citation type="journal article" date="2020" name="Microorganisms">
        <title>Osmotic Adaptation and Compatible Solute Biosynthesis of Phototrophic Bacteria as Revealed from Genome Analyses.</title>
        <authorList>
            <person name="Imhoff J.F."/>
            <person name="Rahn T."/>
            <person name="Kunzel S."/>
            <person name="Keller A."/>
            <person name="Neulinger S.C."/>
        </authorList>
    </citation>
    <scope>NUCLEOTIDE SEQUENCE</scope>
    <source>
        <strain evidence="1">DSM 9154</strain>
    </source>
</reference>
<dbReference type="InterPro" id="IPR009922">
    <property type="entry name" value="DUF1457"/>
</dbReference>
<evidence type="ECO:0000313" key="1">
    <source>
        <dbReference type="EMBL" id="MBK1697792.1"/>
    </source>
</evidence>
<dbReference type="EMBL" id="NRRE01000026">
    <property type="protein sequence ID" value="MBK1697792.1"/>
    <property type="molecule type" value="Genomic_DNA"/>
</dbReference>
<comment type="caution">
    <text evidence="1">The sequence shown here is derived from an EMBL/GenBank/DDBJ whole genome shotgun (WGS) entry which is preliminary data.</text>
</comment>
<gene>
    <name evidence="1" type="ORF">CKO21_11120</name>
</gene>
<dbReference type="Proteomes" id="UP000778970">
    <property type="component" value="Unassembled WGS sequence"/>
</dbReference>
<reference evidence="1" key="1">
    <citation type="submission" date="2017-08" db="EMBL/GenBank/DDBJ databases">
        <authorList>
            <person name="Imhoff J.F."/>
            <person name="Rahn T."/>
            <person name="Kuenzel S."/>
            <person name="Neulinger S.C."/>
        </authorList>
    </citation>
    <scope>NUCLEOTIDE SEQUENCE</scope>
    <source>
        <strain evidence="1">DSM 9154</strain>
    </source>
</reference>
<dbReference type="Pfam" id="PF07310">
    <property type="entry name" value="PAS_5"/>
    <property type="match status" value="1"/>
</dbReference>
<dbReference type="AlphaFoldDB" id="A0A934QJ46"/>
<evidence type="ECO:0000313" key="2">
    <source>
        <dbReference type="Proteomes" id="UP000778970"/>
    </source>
</evidence>
<accession>A0A934QJ46</accession>
<organism evidence="1 2">
    <name type="scientific">Rhodovibrio salinarum</name>
    <dbReference type="NCBI Taxonomy" id="1087"/>
    <lineage>
        <taxon>Bacteria</taxon>
        <taxon>Pseudomonadati</taxon>
        <taxon>Pseudomonadota</taxon>
        <taxon>Alphaproteobacteria</taxon>
        <taxon>Rhodospirillales</taxon>
        <taxon>Rhodovibrionaceae</taxon>
        <taxon>Rhodovibrio</taxon>
    </lineage>
</organism>
<proteinExistence type="predicted"/>